<reference evidence="19" key="1">
    <citation type="journal article" date="2019" name="Plant J.">
        <title>Chlorella vulgaris genome assembly and annotation reveals the molecular basis for metabolic acclimation to high light conditions.</title>
        <authorList>
            <person name="Cecchin M."/>
            <person name="Marcolungo L."/>
            <person name="Rossato M."/>
            <person name="Girolomoni L."/>
            <person name="Cosentino E."/>
            <person name="Cuine S."/>
            <person name="Li-Beisson Y."/>
            <person name="Delledonne M."/>
            <person name="Ballottari M."/>
        </authorList>
    </citation>
    <scope>NUCLEOTIDE SEQUENCE</scope>
    <source>
        <strain evidence="19">211/11P</strain>
    </source>
</reference>
<keyword evidence="20" id="KW-1185">Reference proteome</keyword>
<evidence type="ECO:0000256" key="13">
    <source>
        <dbReference type="ARBA" id="ARBA00023242"/>
    </source>
</evidence>
<feature type="region of interest" description="Disordered" evidence="17">
    <location>
        <begin position="134"/>
        <end position="182"/>
    </location>
</feature>
<dbReference type="PROSITE" id="PS50172">
    <property type="entry name" value="BRCT"/>
    <property type="match status" value="1"/>
</dbReference>
<evidence type="ECO:0000256" key="5">
    <source>
        <dbReference type="ARBA" id="ARBA00022679"/>
    </source>
</evidence>
<sequence>MSPKRPAVGSPATVKSPATAASIPQSPRLNIFAGHSLVFWATMHMKIMQQRVQDFGGTLQKELTAATTHIVCPPHLTAKEAAVKLACWTGPSKEVHVGQPATLLRVPQDAVFVTTDWVSRSIGRQALQPAEEYLPPGLKPALHPPVGTQQQQQQQQSVAEEPGHQSQPAAEPAHLPAPRPSSSTATIVLTDWQLTAAQQDVLRRVQCGDPPCQVERRGSEFVAVSGVRPTYTGGSTGIPWGSCGVWDEPVDEEGARDTFERLKAFWYHTGGQPVSPVAALPAAVTSGNPVCSHVACSRRSFCIVNGLEGVRKAYVASRGVDQFKIKAIDKGISQLIRCRQPLDTDEDVERVPHLGKKTILKVQEILHTGTSSRVTEAAADAELQVLNLFMEVWGVGDKTAERWYNLGCRTLDDLRARSEELNLTSLQEVGLKYFDDLQRKIPREEVARVEATVRQACFDLVERWEGYHQYRDVEFTFCQATGSYRRGAPLCGDIDMLTCLPPSHRDVDPQSFLKELIRSLLSKGLLLAEKAPTRDSAHLESSATWCGLCRPDGSHCVRRIDLKVYDPTQAPYALAYFGSSQSFCRALRYWATYNTAHLAKRYNPHATGFKLSDSVLQPMYRRWHPEKKRNRRRNEPKCEDGEPPPKNASGHHVDDRLLQPLARCADETSIFRELGLSFVPPSMRILKLEG</sequence>
<evidence type="ECO:0000256" key="12">
    <source>
        <dbReference type="ARBA" id="ARBA00023239"/>
    </source>
</evidence>
<evidence type="ECO:0000256" key="9">
    <source>
        <dbReference type="ARBA" id="ARBA00022763"/>
    </source>
</evidence>
<evidence type="ECO:0000256" key="14">
    <source>
        <dbReference type="ARBA" id="ARBA00049244"/>
    </source>
</evidence>
<dbReference type="FunFam" id="1.10.150.20:FF:000010">
    <property type="entry name" value="DNA polymerase lambda"/>
    <property type="match status" value="1"/>
</dbReference>
<evidence type="ECO:0000256" key="6">
    <source>
        <dbReference type="ARBA" id="ARBA00022695"/>
    </source>
</evidence>
<comment type="caution">
    <text evidence="19">The sequence shown here is derived from an EMBL/GenBank/DDBJ whole genome shotgun (WGS) entry which is preliminary data.</text>
</comment>
<dbReference type="CDD" id="cd00141">
    <property type="entry name" value="NT_POLXc"/>
    <property type="match status" value="1"/>
</dbReference>
<dbReference type="InterPro" id="IPR002008">
    <property type="entry name" value="DNA_pol_X_beta-like"/>
</dbReference>
<dbReference type="SUPFAM" id="SSF47802">
    <property type="entry name" value="DNA polymerase beta, N-terminal domain-like"/>
    <property type="match status" value="1"/>
</dbReference>
<proteinExistence type="inferred from homology"/>
<dbReference type="InterPro" id="IPR010996">
    <property type="entry name" value="HHH_MUS81"/>
</dbReference>
<protein>
    <recommendedName>
        <fullName evidence="16">DNA polymerase</fullName>
        <ecNumber evidence="16">2.7.7.7</ecNumber>
    </recommendedName>
</protein>
<dbReference type="SUPFAM" id="SSF81301">
    <property type="entry name" value="Nucleotidyltransferase"/>
    <property type="match status" value="1"/>
</dbReference>
<evidence type="ECO:0000256" key="4">
    <source>
        <dbReference type="ARBA" id="ARBA00022634"/>
    </source>
</evidence>
<comment type="cofactor">
    <cofactor evidence="1">
        <name>Mn(2+)</name>
        <dbReference type="ChEBI" id="CHEBI:29035"/>
    </cofactor>
</comment>
<dbReference type="GO" id="GO:0046872">
    <property type="term" value="F:metal ion binding"/>
    <property type="evidence" value="ECO:0007669"/>
    <property type="project" value="UniProtKB-UniRule"/>
</dbReference>
<dbReference type="Proteomes" id="UP001055712">
    <property type="component" value="Unassembled WGS sequence"/>
</dbReference>
<dbReference type="InterPro" id="IPR036420">
    <property type="entry name" value="BRCT_dom_sf"/>
</dbReference>
<name>A0A9D4TS72_CHLVU</name>
<dbReference type="InterPro" id="IPR028207">
    <property type="entry name" value="DNA_pol_B_palm_palm"/>
</dbReference>
<comment type="similarity">
    <text evidence="3 16">Belongs to the DNA polymerase type-X family.</text>
</comment>
<dbReference type="PRINTS" id="PR00870">
    <property type="entry name" value="DNAPOLXBETA"/>
</dbReference>
<evidence type="ECO:0000256" key="2">
    <source>
        <dbReference type="ARBA" id="ARBA00004123"/>
    </source>
</evidence>
<organism evidence="19 20">
    <name type="scientific">Chlorella vulgaris</name>
    <name type="common">Green alga</name>
    <dbReference type="NCBI Taxonomy" id="3077"/>
    <lineage>
        <taxon>Eukaryota</taxon>
        <taxon>Viridiplantae</taxon>
        <taxon>Chlorophyta</taxon>
        <taxon>core chlorophytes</taxon>
        <taxon>Trebouxiophyceae</taxon>
        <taxon>Chlorellales</taxon>
        <taxon>Chlorellaceae</taxon>
        <taxon>Chlorella clade</taxon>
        <taxon>Chlorella</taxon>
    </lineage>
</organism>
<feature type="region of interest" description="Disordered" evidence="17">
    <location>
        <begin position="1"/>
        <end position="21"/>
    </location>
</feature>
<dbReference type="SMART" id="SM00483">
    <property type="entry name" value="POLXc"/>
    <property type="match status" value="1"/>
</dbReference>
<evidence type="ECO:0000256" key="16">
    <source>
        <dbReference type="RuleBase" id="RU366014"/>
    </source>
</evidence>
<keyword evidence="6 16" id="KW-0548">Nucleotidyltransferase</keyword>
<comment type="function">
    <text evidence="16">DNA polymerase that functions in several pathways of DNA repair. Involved in base excision repair (BER) responsible for repair of lesions that give rise to abasic (AP) sites in DNA. Also contributes to DNA double-strand break repair by non-homologous end joining and homologous recombination. Has both template-dependent and template-independent (terminal transferase) DNA polymerase activities. Has also a 5'-deoxyribose-5-phosphate lyase (dRP lyase) activity.</text>
</comment>
<dbReference type="InterPro" id="IPR037160">
    <property type="entry name" value="DNA_Pol_thumb_sf"/>
</dbReference>
<dbReference type="Pfam" id="PF10391">
    <property type="entry name" value="DNA_pol_lambd_f"/>
    <property type="match status" value="1"/>
</dbReference>
<evidence type="ECO:0000256" key="17">
    <source>
        <dbReference type="SAM" id="MobiDB-lite"/>
    </source>
</evidence>
<keyword evidence="11 16" id="KW-0234">DNA repair</keyword>
<dbReference type="GO" id="GO:0005634">
    <property type="term" value="C:nucleus"/>
    <property type="evidence" value="ECO:0007669"/>
    <property type="project" value="UniProtKB-SubCell"/>
</dbReference>
<dbReference type="GO" id="GO:0003677">
    <property type="term" value="F:DNA binding"/>
    <property type="evidence" value="ECO:0007669"/>
    <property type="project" value="UniProtKB-UniRule"/>
</dbReference>
<evidence type="ECO:0000256" key="8">
    <source>
        <dbReference type="ARBA" id="ARBA00022723"/>
    </source>
</evidence>
<dbReference type="Gene3D" id="3.30.210.10">
    <property type="entry name" value="DNA polymerase, thumb domain"/>
    <property type="match status" value="1"/>
</dbReference>
<dbReference type="InterPro" id="IPR018944">
    <property type="entry name" value="DNA_pol_lambd_fingers_domain"/>
</dbReference>
<evidence type="ECO:0000256" key="1">
    <source>
        <dbReference type="ARBA" id="ARBA00001936"/>
    </source>
</evidence>
<dbReference type="SUPFAM" id="SSF52113">
    <property type="entry name" value="BRCT domain"/>
    <property type="match status" value="1"/>
</dbReference>
<dbReference type="Gene3D" id="3.30.460.10">
    <property type="entry name" value="Beta Polymerase, domain 2"/>
    <property type="match status" value="1"/>
</dbReference>
<dbReference type="EC" id="2.7.7.7" evidence="16"/>
<gene>
    <name evidence="19" type="ORF">D9Q98_003238</name>
</gene>
<dbReference type="InterPro" id="IPR043519">
    <property type="entry name" value="NT_sf"/>
</dbReference>
<dbReference type="GO" id="GO:0003887">
    <property type="term" value="F:DNA-directed DNA polymerase activity"/>
    <property type="evidence" value="ECO:0007669"/>
    <property type="project" value="UniProtKB-UniRule"/>
</dbReference>
<evidence type="ECO:0000313" key="19">
    <source>
        <dbReference type="EMBL" id="KAI3433423.1"/>
    </source>
</evidence>
<dbReference type="PRINTS" id="PR00869">
    <property type="entry name" value="DNAPOLX"/>
</dbReference>
<accession>A0A9D4TS72</accession>
<dbReference type="InterPro" id="IPR001357">
    <property type="entry name" value="BRCT_dom"/>
</dbReference>
<feature type="region of interest" description="Disordered" evidence="17">
    <location>
        <begin position="622"/>
        <end position="653"/>
    </location>
</feature>
<dbReference type="PANTHER" id="PTHR11276:SF28">
    <property type="entry name" value="DNA POLYMERASE LAMBDA"/>
    <property type="match status" value="1"/>
</dbReference>
<dbReference type="Gene3D" id="3.40.50.10190">
    <property type="entry name" value="BRCT domain"/>
    <property type="match status" value="1"/>
</dbReference>
<feature type="domain" description="BRCT" evidence="18">
    <location>
        <begin position="27"/>
        <end position="135"/>
    </location>
</feature>
<feature type="active site" description="Nucleophile; Schiff-base intermediate with DNA; for 5'-dRP lyase activity" evidence="15">
    <location>
        <position position="361"/>
    </location>
</feature>
<dbReference type="Pfam" id="PF14792">
    <property type="entry name" value="DNA_pol_B_palm"/>
    <property type="match status" value="1"/>
</dbReference>
<comment type="catalytic activity">
    <reaction evidence="14 16">
        <text>DNA(n) + a 2'-deoxyribonucleoside 5'-triphosphate = DNA(n+1) + diphosphate</text>
        <dbReference type="Rhea" id="RHEA:22508"/>
        <dbReference type="Rhea" id="RHEA-COMP:17339"/>
        <dbReference type="Rhea" id="RHEA-COMP:17340"/>
        <dbReference type="ChEBI" id="CHEBI:33019"/>
        <dbReference type="ChEBI" id="CHEBI:61560"/>
        <dbReference type="ChEBI" id="CHEBI:173112"/>
        <dbReference type="EC" id="2.7.7.7"/>
    </reaction>
</comment>
<dbReference type="Pfam" id="PF14716">
    <property type="entry name" value="HHH_8"/>
    <property type="match status" value="1"/>
</dbReference>
<dbReference type="Gene3D" id="1.10.150.20">
    <property type="entry name" value="5' to 3' exonuclease, C-terminal subdomain"/>
    <property type="match status" value="1"/>
</dbReference>
<evidence type="ECO:0000313" key="20">
    <source>
        <dbReference type="Proteomes" id="UP001055712"/>
    </source>
</evidence>
<dbReference type="InterPro" id="IPR027421">
    <property type="entry name" value="DNA_pol_lamdba_lyase_dom_sf"/>
</dbReference>
<keyword evidence="8" id="KW-0479">Metal-binding</keyword>
<keyword evidence="13 16" id="KW-0539">Nucleus</keyword>
<dbReference type="GO" id="GO:0006303">
    <property type="term" value="P:double-strand break repair via nonhomologous end joining"/>
    <property type="evidence" value="ECO:0007669"/>
    <property type="project" value="TreeGrafter"/>
</dbReference>
<dbReference type="CDD" id="cd00027">
    <property type="entry name" value="BRCT"/>
    <property type="match status" value="1"/>
</dbReference>
<keyword evidence="10 16" id="KW-0239">DNA-directed DNA polymerase</keyword>
<dbReference type="SUPFAM" id="SSF81585">
    <property type="entry name" value="PsbU/PolX domain-like"/>
    <property type="match status" value="1"/>
</dbReference>
<keyword evidence="12" id="KW-0456">Lyase</keyword>
<keyword evidence="9 16" id="KW-0227">DNA damage</keyword>
<feature type="compositionally biased region" description="Basic residues" evidence="17">
    <location>
        <begin position="622"/>
        <end position="632"/>
    </location>
</feature>
<dbReference type="InterPro" id="IPR002054">
    <property type="entry name" value="DNA-dir_DNA_pol_X"/>
</dbReference>
<dbReference type="GO" id="GO:0016829">
    <property type="term" value="F:lyase activity"/>
    <property type="evidence" value="ECO:0007669"/>
    <property type="project" value="UniProtKB-KW"/>
</dbReference>
<comment type="subcellular location">
    <subcellularLocation>
        <location evidence="2 16">Nucleus</location>
    </subcellularLocation>
</comment>
<keyword evidence="7" id="KW-0235">DNA replication</keyword>
<evidence type="ECO:0000256" key="7">
    <source>
        <dbReference type="ARBA" id="ARBA00022705"/>
    </source>
</evidence>
<keyword evidence="5 16" id="KW-0808">Transferase</keyword>
<dbReference type="PANTHER" id="PTHR11276">
    <property type="entry name" value="DNA POLYMERASE TYPE-X FAMILY MEMBER"/>
    <property type="match status" value="1"/>
</dbReference>
<evidence type="ECO:0000256" key="10">
    <source>
        <dbReference type="ARBA" id="ARBA00022932"/>
    </source>
</evidence>
<dbReference type="OrthoDB" id="205514at2759"/>
<dbReference type="Gene3D" id="1.10.150.110">
    <property type="entry name" value="DNA polymerase beta, N-terminal domain-like"/>
    <property type="match status" value="1"/>
</dbReference>
<evidence type="ECO:0000259" key="18">
    <source>
        <dbReference type="PROSITE" id="PS50172"/>
    </source>
</evidence>
<evidence type="ECO:0000256" key="3">
    <source>
        <dbReference type="ARBA" id="ARBA00008323"/>
    </source>
</evidence>
<keyword evidence="4" id="KW-0237">DNA synthesis</keyword>
<evidence type="ECO:0000256" key="15">
    <source>
        <dbReference type="PIRSR" id="PIRSR622312-50"/>
    </source>
</evidence>
<dbReference type="InterPro" id="IPR022312">
    <property type="entry name" value="DNA_pol_X"/>
</dbReference>
<dbReference type="EMBL" id="SIDB01000004">
    <property type="protein sequence ID" value="KAI3433423.1"/>
    <property type="molecule type" value="Genomic_DNA"/>
</dbReference>
<dbReference type="AlphaFoldDB" id="A0A9D4TS72"/>
<reference evidence="19" key="2">
    <citation type="submission" date="2020-11" db="EMBL/GenBank/DDBJ databases">
        <authorList>
            <person name="Cecchin M."/>
            <person name="Marcolungo L."/>
            <person name="Rossato M."/>
            <person name="Girolomoni L."/>
            <person name="Cosentino E."/>
            <person name="Cuine S."/>
            <person name="Li-Beisson Y."/>
            <person name="Delledonne M."/>
            <person name="Ballottari M."/>
        </authorList>
    </citation>
    <scope>NUCLEOTIDE SEQUENCE</scope>
    <source>
        <strain evidence="19">211/11P</strain>
        <tissue evidence="19">Whole cell</tissue>
    </source>
</reference>
<evidence type="ECO:0000256" key="11">
    <source>
        <dbReference type="ARBA" id="ARBA00023204"/>
    </source>
</evidence>